<dbReference type="NCBIfam" id="TIGR01790">
    <property type="entry name" value="carotene-cycl"/>
    <property type="match status" value="1"/>
</dbReference>
<name>A0A290XFI8_9GAMM</name>
<dbReference type="RefSeq" id="WP_096298738.1">
    <property type="nucleotide sequence ID" value="NZ_CP023406.1"/>
</dbReference>
<dbReference type="InterPro" id="IPR008461">
    <property type="entry name" value="CrtY"/>
</dbReference>
<dbReference type="InterPro" id="IPR010108">
    <property type="entry name" value="Lycopene_cyclase_b/e"/>
</dbReference>
<evidence type="ECO:0000256" key="1">
    <source>
        <dbReference type="ARBA" id="ARBA00006599"/>
    </source>
</evidence>
<protein>
    <submittedName>
        <fullName evidence="3">Lycopene cyclase</fullName>
    </submittedName>
</protein>
<dbReference type="NCBIfam" id="TIGR01789">
    <property type="entry name" value="lycopene_cycl"/>
    <property type="match status" value="1"/>
</dbReference>
<dbReference type="GO" id="GO:0045436">
    <property type="term" value="F:lycopene beta cyclase activity"/>
    <property type="evidence" value="ECO:0007669"/>
    <property type="project" value="InterPro"/>
</dbReference>
<reference evidence="4" key="1">
    <citation type="submission" date="2017-09" db="EMBL/GenBank/DDBJ databases">
        <title>Luteimonas liuhanmingii sp.nov., isolated from the intestinal contents of Tibetan Plateau Pika in Yushu, Qinghai Province, China.</title>
        <authorList>
            <person name="Gui Z."/>
        </authorList>
    </citation>
    <scope>NUCLEOTIDE SEQUENCE [LARGE SCALE GENOMIC DNA]</scope>
    <source>
        <strain evidence="4">100111</strain>
    </source>
</reference>
<organism evidence="3 4">
    <name type="scientific">Luteimonas chenhongjianii</name>
    <dbReference type="NCBI Taxonomy" id="2006110"/>
    <lineage>
        <taxon>Bacteria</taxon>
        <taxon>Pseudomonadati</taxon>
        <taxon>Pseudomonadota</taxon>
        <taxon>Gammaproteobacteria</taxon>
        <taxon>Lysobacterales</taxon>
        <taxon>Lysobacteraceae</taxon>
        <taxon>Luteimonas</taxon>
    </lineage>
</organism>
<dbReference type="GO" id="GO:0016117">
    <property type="term" value="P:carotenoid biosynthetic process"/>
    <property type="evidence" value="ECO:0007669"/>
    <property type="project" value="InterPro"/>
</dbReference>
<dbReference type="GO" id="GO:0016705">
    <property type="term" value="F:oxidoreductase activity, acting on paired donors, with incorporation or reduction of molecular oxygen"/>
    <property type="evidence" value="ECO:0007669"/>
    <property type="project" value="InterPro"/>
</dbReference>
<sequence>MDTRYDLILVGGGLANALIALRLRALRPGMRLLMLERAAQPCGEHTWSFHSTDLTPAQHRWLAPLVRHRWPAHAVRFPQRQRRLDGGYASMLSGDLAAELQATLGDALWCGADVSAITPTSVTLGDGRVLSAGAVIDGRGARPSPHVALGYQAFLGRVVRTAQPHGVDVPLIMDADVTQGQGYRFVYVLPFAEDVLLIEDTHYVDEAPADFEALGANITGYASGHGWAIAEWLREEHGVLPIVLGGDFDRFWSEGGEQPRAGLAAGLFHATTGYSLPHAVRLAERIAASMQLDAAGLHALTRDEAAASWRRQGYFRLLNRMLFMAGRPADRWRVMQRFYGLSDGLIARFYADRLTLLDKLRIVAGKPPVPVGQAWRAMRADPVQTRNSR</sequence>
<accession>A0A290XFI8</accession>
<comment type="similarity">
    <text evidence="1">Belongs to the lycopene cyclase family.</text>
</comment>
<dbReference type="Gene3D" id="3.50.50.60">
    <property type="entry name" value="FAD/NAD(P)-binding domain"/>
    <property type="match status" value="1"/>
</dbReference>
<dbReference type="KEGG" id="lum:CNR27_10985"/>
<keyword evidence="2" id="KW-0812">Transmembrane</keyword>
<keyword evidence="2" id="KW-0472">Membrane</keyword>
<evidence type="ECO:0000256" key="2">
    <source>
        <dbReference type="SAM" id="Phobius"/>
    </source>
</evidence>
<dbReference type="Pfam" id="PF05834">
    <property type="entry name" value="Lycopene_cycl"/>
    <property type="match status" value="1"/>
</dbReference>
<dbReference type="InterPro" id="IPR036188">
    <property type="entry name" value="FAD/NAD-bd_sf"/>
</dbReference>
<dbReference type="Proteomes" id="UP000218968">
    <property type="component" value="Chromosome"/>
</dbReference>
<keyword evidence="4" id="KW-1185">Reference proteome</keyword>
<dbReference type="SUPFAM" id="SSF51905">
    <property type="entry name" value="FAD/NAD(P)-binding domain"/>
    <property type="match status" value="1"/>
</dbReference>
<evidence type="ECO:0000313" key="3">
    <source>
        <dbReference type="EMBL" id="ATD67887.1"/>
    </source>
</evidence>
<dbReference type="AlphaFoldDB" id="A0A290XFI8"/>
<gene>
    <name evidence="3" type="primary">crtY</name>
    <name evidence="3" type="ORF">CNR27_10985</name>
</gene>
<keyword evidence="2" id="KW-1133">Transmembrane helix</keyword>
<evidence type="ECO:0000313" key="4">
    <source>
        <dbReference type="Proteomes" id="UP000218968"/>
    </source>
</evidence>
<dbReference type="OrthoDB" id="5793379at2"/>
<feature type="transmembrane region" description="Helical" evidence="2">
    <location>
        <begin position="6"/>
        <end position="25"/>
    </location>
</feature>
<dbReference type="EMBL" id="CP023406">
    <property type="protein sequence ID" value="ATD67887.1"/>
    <property type="molecule type" value="Genomic_DNA"/>
</dbReference>
<proteinExistence type="inferred from homology"/>